<accession>A0AAX6MI24</accession>
<dbReference type="AlphaFoldDB" id="A0AAX6MI24"/>
<name>A0AAX6MI24_9PEZI</name>
<comment type="caution">
    <text evidence="1">The sequence shown here is derived from an EMBL/GenBank/DDBJ whole genome shotgun (WGS) entry which is preliminary data.</text>
</comment>
<proteinExistence type="predicted"/>
<dbReference type="GO" id="GO:0005869">
    <property type="term" value="C:dynactin complex"/>
    <property type="evidence" value="ECO:0007669"/>
    <property type="project" value="InterPro"/>
</dbReference>
<sequence length="200" mass="22199">MDTMESTLDNTTLSTISLLEARLLRIEHLLYGHTVQQPKVSAIRSIQELEHRFGTLLQRMRVYAELLKLYKSQPTLFQPPPPSQPPSELSSEALRAIVLASASSFPATASALTAISDTPIPDPAHTAALAALLPKMKGIEATQIAQAAEIAELRARSEVIVRQWYEHNVMNYSNFVASVESRVENAEKAVRRVERARNEV</sequence>
<evidence type="ECO:0000313" key="1">
    <source>
        <dbReference type="EMBL" id="KAK6952358.1"/>
    </source>
</evidence>
<evidence type="ECO:0000313" key="2">
    <source>
        <dbReference type="Proteomes" id="UP001369815"/>
    </source>
</evidence>
<gene>
    <name evidence="1" type="ORF">Daesc_006894</name>
</gene>
<dbReference type="Pfam" id="PF07426">
    <property type="entry name" value="Dynactin_p22"/>
    <property type="match status" value="1"/>
</dbReference>
<evidence type="ECO:0008006" key="3">
    <source>
        <dbReference type="Google" id="ProtNLM"/>
    </source>
</evidence>
<dbReference type="InterPro" id="IPR009991">
    <property type="entry name" value="DCTN3"/>
</dbReference>
<protein>
    <recommendedName>
        <fullName evidence="3">Nuclear distribution protein</fullName>
    </recommendedName>
</protein>
<organism evidence="1 2">
    <name type="scientific">Daldinia eschscholtzii</name>
    <dbReference type="NCBI Taxonomy" id="292717"/>
    <lineage>
        <taxon>Eukaryota</taxon>
        <taxon>Fungi</taxon>
        <taxon>Dikarya</taxon>
        <taxon>Ascomycota</taxon>
        <taxon>Pezizomycotina</taxon>
        <taxon>Sordariomycetes</taxon>
        <taxon>Xylariomycetidae</taxon>
        <taxon>Xylariales</taxon>
        <taxon>Hypoxylaceae</taxon>
        <taxon>Daldinia</taxon>
    </lineage>
</organism>
<dbReference type="EMBL" id="JBANMG010000006">
    <property type="protein sequence ID" value="KAK6952358.1"/>
    <property type="molecule type" value="Genomic_DNA"/>
</dbReference>
<dbReference type="Proteomes" id="UP001369815">
    <property type="component" value="Unassembled WGS sequence"/>
</dbReference>
<reference evidence="1 2" key="1">
    <citation type="journal article" date="2024" name="Front Chem Biol">
        <title>Unveiling the potential of Daldinia eschscholtzii MFLUCC 19-0629 through bioactivity and bioinformatics studies for enhanced sustainable agriculture production.</title>
        <authorList>
            <person name="Brooks S."/>
            <person name="Weaver J.A."/>
            <person name="Klomchit A."/>
            <person name="Alharthi S.A."/>
            <person name="Onlamun T."/>
            <person name="Nurani R."/>
            <person name="Vong T.K."/>
            <person name="Alberti F."/>
            <person name="Greco C."/>
        </authorList>
    </citation>
    <scope>NUCLEOTIDE SEQUENCE [LARGE SCALE GENOMIC DNA]</scope>
    <source>
        <strain evidence="1">MFLUCC 19-0629</strain>
    </source>
</reference>
<dbReference type="GO" id="GO:0061640">
    <property type="term" value="P:cytoskeleton-dependent cytokinesis"/>
    <property type="evidence" value="ECO:0007669"/>
    <property type="project" value="InterPro"/>
</dbReference>
<keyword evidence="2" id="KW-1185">Reference proteome</keyword>